<proteinExistence type="inferred from homology"/>
<comment type="pathway">
    <text evidence="2">Plant hormone metabolism; auxin biosynthesis.</text>
</comment>
<feature type="binding site" evidence="9">
    <location>
        <position position="11"/>
    </location>
    <ligand>
        <name>FAD</name>
        <dbReference type="ChEBI" id="CHEBI:57692"/>
    </ligand>
</feature>
<comment type="cofactor">
    <cofactor evidence="1">
        <name>FAD</name>
        <dbReference type="ChEBI" id="CHEBI:57692"/>
    </cofactor>
</comment>
<evidence type="ECO:0000256" key="1">
    <source>
        <dbReference type="ARBA" id="ARBA00001974"/>
    </source>
</evidence>
<dbReference type="AlphaFoldDB" id="A0AAX1N1G8"/>
<dbReference type="PANTHER" id="PTHR10742:SF410">
    <property type="entry name" value="LYSINE-SPECIFIC HISTONE DEMETHYLASE 2"/>
    <property type="match status" value="1"/>
</dbReference>
<dbReference type="EC" id="1.13.12.3" evidence="4"/>
<dbReference type="EMBL" id="CP076132">
    <property type="protein sequence ID" value="QWG01335.1"/>
    <property type="molecule type" value="Genomic_DNA"/>
</dbReference>
<dbReference type="KEGG" id="fya:KMW28_16965"/>
<protein>
    <recommendedName>
        <fullName evidence="5">Tryptophan 2-monooxygenase</fullName>
        <ecNumber evidence="4">1.13.12.3</ecNumber>
    </recommendedName>
</protein>
<evidence type="ECO:0000256" key="8">
    <source>
        <dbReference type="ARBA" id="ARBA00047321"/>
    </source>
</evidence>
<feature type="binding site" evidence="9">
    <location>
        <position position="303"/>
    </location>
    <ligand>
        <name>substrate</name>
    </ligand>
</feature>
<gene>
    <name evidence="11" type="ORF">KMW28_16965</name>
</gene>
<dbReference type="InterPro" id="IPR002937">
    <property type="entry name" value="Amino_oxidase"/>
</dbReference>
<dbReference type="SUPFAM" id="SSF51905">
    <property type="entry name" value="FAD/NAD(P)-binding domain"/>
    <property type="match status" value="1"/>
</dbReference>
<dbReference type="PRINTS" id="PR00757">
    <property type="entry name" value="AMINEOXDASEF"/>
</dbReference>
<dbReference type="SUPFAM" id="SSF54373">
    <property type="entry name" value="FAD-linked reductases, C-terminal domain"/>
    <property type="match status" value="1"/>
</dbReference>
<dbReference type="Proteomes" id="UP000678679">
    <property type="component" value="Chromosome 1"/>
</dbReference>
<evidence type="ECO:0000313" key="11">
    <source>
        <dbReference type="EMBL" id="QWG01335.1"/>
    </source>
</evidence>
<name>A0AAX1N1G8_9BACT</name>
<evidence type="ECO:0000256" key="2">
    <source>
        <dbReference type="ARBA" id="ARBA00004814"/>
    </source>
</evidence>
<dbReference type="Gene3D" id="3.50.50.60">
    <property type="entry name" value="FAD/NAD(P)-binding domain"/>
    <property type="match status" value="1"/>
</dbReference>
<evidence type="ECO:0000313" key="12">
    <source>
        <dbReference type="Proteomes" id="UP000678679"/>
    </source>
</evidence>
<reference evidence="11 12" key="1">
    <citation type="submission" date="2021-05" db="EMBL/GenBank/DDBJ databases">
        <title>Comparative genomic studies on the polysaccharide-degrading batcterial strains of the Flammeovirga genus.</title>
        <authorList>
            <person name="Zewei F."/>
            <person name="Zheng Z."/>
            <person name="Yu L."/>
            <person name="Ruyue G."/>
            <person name="Yanhong M."/>
            <person name="Yuanyuan C."/>
            <person name="Jingyan G."/>
            <person name="Wenjun H."/>
        </authorList>
    </citation>
    <scope>NUCLEOTIDE SEQUENCE [LARGE SCALE GENOMIC DNA]</scope>
    <source>
        <strain evidence="11 12">NBRC:100898</strain>
    </source>
</reference>
<dbReference type="InterPro" id="IPR001613">
    <property type="entry name" value="Flavin_amine_oxidase"/>
</dbReference>
<dbReference type="Pfam" id="PF01593">
    <property type="entry name" value="Amino_oxidase"/>
    <property type="match status" value="1"/>
</dbReference>
<comment type="catalytic activity">
    <reaction evidence="8">
        <text>L-tryptophan + O2 = indole-3-acetamide + CO2 + H2O</text>
        <dbReference type="Rhea" id="RHEA:16165"/>
        <dbReference type="ChEBI" id="CHEBI:15377"/>
        <dbReference type="ChEBI" id="CHEBI:15379"/>
        <dbReference type="ChEBI" id="CHEBI:16031"/>
        <dbReference type="ChEBI" id="CHEBI:16526"/>
        <dbReference type="ChEBI" id="CHEBI:57912"/>
        <dbReference type="EC" id="1.13.12.3"/>
    </reaction>
</comment>
<organism evidence="11 12">
    <name type="scientific">Flammeovirga yaeyamensis</name>
    <dbReference type="NCBI Taxonomy" id="367791"/>
    <lineage>
        <taxon>Bacteria</taxon>
        <taxon>Pseudomonadati</taxon>
        <taxon>Bacteroidota</taxon>
        <taxon>Cytophagia</taxon>
        <taxon>Cytophagales</taxon>
        <taxon>Flammeovirgaceae</taxon>
        <taxon>Flammeovirga</taxon>
    </lineage>
</organism>
<evidence type="ECO:0000256" key="7">
    <source>
        <dbReference type="ARBA" id="ARBA00023070"/>
    </source>
</evidence>
<evidence type="ECO:0000256" key="9">
    <source>
        <dbReference type="PIRSR" id="PIRSR601613-1"/>
    </source>
</evidence>
<dbReference type="GO" id="GO:0050361">
    <property type="term" value="F:tryptophan 2-monooxygenase activity"/>
    <property type="evidence" value="ECO:0007669"/>
    <property type="project" value="UniProtKB-EC"/>
</dbReference>
<dbReference type="InterPro" id="IPR050281">
    <property type="entry name" value="Flavin_monoamine_oxidase"/>
</dbReference>
<dbReference type="GO" id="GO:0009851">
    <property type="term" value="P:auxin biosynthetic process"/>
    <property type="evidence" value="ECO:0007669"/>
    <property type="project" value="UniProtKB-KW"/>
</dbReference>
<keyword evidence="6" id="KW-0560">Oxidoreductase</keyword>
<dbReference type="RefSeq" id="WP_169662833.1">
    <property type="nucleotide sequence ID" value="NZ_CP076132.1"/>
</dbReference>
<accession>A0AAX1N1G8</accession>
<keyword evidence="7" id="KW-0073">Auxin biosynthesis</keyword>
<keyword evidence="12" id="KW-1185">Reference proteome</keyword>
<feature type="domain" description="Amine oxidase" evidence="10">
    <location>
        <begin position="10"/>
        <end position="409"/>
    </location>
</feature>
<dbReference type="PANTHER" id="PTHR10742">
    <property type="entry name" value="FLAVIN MONOAMINE OXIDASE"/>
    <property type="match status" value="1"/>
</dbReference>
<dbReference type="Gene3D" id="3.90.660.10">
    <property type="match status" value="1"/>
</dbReference>
<dbReference type="InterPro" id="IPR036188">
    <property type="entry name" value="FAD/NAD-bd_sf"/>
</dbReference>
<evidence type="ECO:0000256" key="5">
    <source>
        <dbReference type="ARBA" id="ARBA00017871"/>
    </source>
</evidence>
<evidence type="ECO:0000256" key="4">
    <source>
        <dbReference type="ARBA" id="ARBA00012535"/>
    </source>
</evidence>
<sequence>MRIGIVGGGISGLYAGSILKELGHEVMIFEASDRLGGRIHTHTIKGKKKFVELGAAEIHGRNALNYEMLSHLGHLLEPINGNEYLWLDQKLKDLDKKEELPENIHSLFTYFANIQREEFDGNITRSLKNLGMYDLSIRPILDGITSEYSASPDKIHASSLGEEEWRWTSGHRNFFSYGKYADAIDFFEEKLKDSITLNAPIMDVNYSDDGVILLSRDGKTNQFDKVILTTSLGVLKKEKINFTPSLPDTHLEAIQKLGFGKGRKLFIRFDKIFWEPETSEIIGGKKCPLYLIRPAQPKTICAYVMADAAKDFNQMLDEEVAEILLHELDEMFPDVNVMMHYKDHYGKDWTSDPYFCGTYSYSKKDSLKYRKQLKQPIQDKVFFIGEALNDNGHASTVHGAMETAEELARLYFNDK</sequence>
<evidence type="ECO:0000259" key="10">
    <source>
        <dbReference type="Pfam" id="PF01593"/>
    </source>
</evidence>
<evidence type="ECO:0000256" key="6">
    <source>
        <dbReference type="ARBA" id="ARBA00023002"/>
    </source>
</evidence>
<evidence type="ECO:0000256" key="3">
    <source>
        <dbReference type="ARBA" id="ARBA00005833"/>
    </source>
</evidence>
<comment type="similarity">
    <text evidence="3">Belongs to the tryptophan 2-monooxygenase family.</text>
</comment>
<feature type="binding site" evidence="9">
    <location>
        <begin position="30"/>
        <end position="31"/>
    </location>
    <ligand>
        <name>FAD</name>
        <dbReference type="ChEBI" id="CHEBI:57692"/>
    </ligand>
</feature>